<dbReference type="Proteomes" id="UP001498421">
    <property type="component" value="Unassembled WGS sequence"/>
</dbReference>
<feature type="compositionally biased region" description="Basic and acidic residues" evidence="1">
    <location>
        <begin position="143"/>
        <end position="159"/>
    </location>
</feature>
<gene>
    <name evidence="2" type="ORF">QQZ08_006758</name>
</gene>
<proteinExistence type="predicted"/>
<reference evidence="2 3" key="1">
    <citation type="journal article" date="2025" name="Microbiol. Resour. Announc.">
        <title>Draft genome sequences for Neonectria magnoliae and Neonectria punicea, canker pathogens of Liriodendron tulipifera and Acer saccharum in West Virginia.</title>
        <authorList>
            <person name="Petronek H.M."/>
            <person name="Kasson M.T."/>
            <person name="Metheny A.M."/>
            <person name="Stauder C.M."/>
            <person name="Lovett B."/>
            <person name="Lynch S.C."/>
            <person name="Garnas J.R."/>
            <person name="Kasson L.R."/>
            <person name="Stajich J.E."/>
        </authorList>
    </citation>
    <scope>NUCLEOTIDE SEQUENCE [LARGE SCALE GENOMIC DNA]</scope>
    <source>
        <strain evidence="2 3">NRRL 64651</strain>
    </source>
</reference>
<keyword evidence="3" id="KW-1185">Reference proteome</keyword>
<feature type="compositionally biased region" description="Polar residues" evidence="1">
    <location>
        <begin position="208"/>
        <end position="220"/>
    </location>
</feature>
<feature type="compositionally biased region" description="Polar residues" evidence="1">
    <location>
        <begin position="93"/>
        <end position="105"/>
    </location>
</feature>
<evidence type="ECO:0000313" key="3">
    <source>
        <dbReference type="Proteomes" id="UP001498421"/>
    </source>
</evidence>
<accession>A0ABR1I1A0</accession>
<feature type="compositionally biased region" description="Polar residues" evidence="1">
    <location>
        <begin position="121"/>
        <end position="142"/>
    </location>
</feature>
<protein>
    <submittedName>
        <fullName evidence="2">Uncharacterized protein</fullName>
    </submittedName>
</protein>
<organism evidence="2 3">
    <name type="scientific">Neonectria magnoliae</name>
    <dbReference type="NCBI Taxonomy" id="2732573"/>
    <lineage>
        <taxon>Eukaryota</taxon>
        <taxon>Fungi</taxon>
        <taxon>Dikarya</taxon>
        <taxon>Ascomycota</taxon>
        <taxon>Pezizomycotina</taxon>
        <taxon>Sordariomycetes</taxon>
        <taxon>Hypocreomycetidae</taxon>
        <taxon>Hypocreales</taxon>
        <taxon>Nectriaceae</taxon>
        <taxon>Neonectria</taxon>
    </lineage>
</organism>
<feature type="region of interest" description="Disordered" evidence="1">
    <location>
        <begin position="1"/>
        <end position="168"/>
    </location>
</feature>
<sequence length="556" mass="61538">MAPAKPDPVKNNEKRRPGTPIVKKSRQATASRNSRRLQGKPPEFVEAQPKLVRASQSSSTSSALILPPVTPPKRPSRGAGVEADEPQGEPPSKQAQRSTHRSPSPTEKEFPRDAEARVTTDEQQSEPPTDQAQISTHRSLSPTEKKLPRDAEAGDHPESPPELAQEPPLLSDENSKALQSVFEQVMAFETLKSRPPTLTRIPTEDRTGQTPRTTSTPGQSSYRFQNLAAGGIRFYVEPPGDVEIAIKEVVDANVPEHRGAEIRPIAEVFHQSCLENVKSPTGEDDFLTPLYTVIVALRPANMAIKKRVPWRVELKPLAQKPRFNTSYRMAFPELVSTPSLPAELPADLKERFYCSKIKTPHPDLFIGLQVEGLISALSSEHLDSTEAREFIRWIQEDRVQHDPDGPFEPIVLLSPANLASGLGFPFLIIEGKAYSTGQQLFEAENQAAVALACAHKILFCLDSEARSGEQTENTRPRVLFSLTTQGPVHELWAHWTVVRGGRRAFESMLWGSWNAALRDRAEEFIVKLNNVLVWGMGPFMESVVENLGEIAKQAAA</sequence>
<evidence type="ECO:0000313" key="2">
    <source>
        <dbReference type="EMBL" id="KAK7426722.1"/>
    </source>
</evidence>
<comment type="caution">
    <text evidence="2">The sequence shown here is derived from an EMBL/GenBank/DDBJ whole genome shotgun (WGS) entry which is preliminary data.</text>
</comment>
<name>A0ABR1I1A0_9HYPO</name>
<feature type="region of interest" description="Disordered" evidence="1">
    <location>
        <begin position="193"/>
        <end position="220"/>
    </location>
</feature>
<feature type="compositionally biased region" description="Basic and acidic residues" evidence="1">
    <location>
        <begin position="7"/>
        <end position="16"/>
    </location>
</feature>
<feature type="compositionally biased region" description="Basic and acidic residues" evidence="1">
    <location>
        <begin position="106"/>
        <end position="120"/>
    </location>
</feature>
<dbReference type="EMBL" id="JAZAVK010000062">
    <property type="protein sequence ID" value="KAK7426722.1"/>
    <property type="molecule type" value="Genomic_DNA"/>
</dbReference>
<evidence type="ECO:0000256" key="1">
    <source>
        <dbReference type="SAM" id="MobiDB-lite"/>
    </source>
</evidence>